<dbReference type="GeneID" id="27355376"/>
<accession>A0A0D2DPV2</accession>
<feature type="domain" description="Rhodopsin" evidence="3">
    <location>
        <begin position="40"/>
        <end position="273"/>
    </location>
</feature>
<dbReference type="OrthoDB" id="3918601at2759"/>
<dbReference type="Pfam" id="PF20684">
    <property type="entry name" value="Fung_rhodopsin"/>
    <property type="match status" value="1"/>
</dbReference>
<evidence type="ECO:0000256" key="2">
    <source>
        <dbReference type="SAM" id="Phobius"/>
    </source>
</evidence>
<gene>
    <name evidence="4" type="ORF">PV06_03302</name>
</gene>
<sequence length="432" mass="46345">MHQGLVARVPLISATEKGPVVNLVSWVSLATLCLAVITVLVSKIVVLRRLMWTDSIITTAMLFAIGFTIAINNQVSHGLGSLRSTISSQDFEGFQKAGYAWNMLYIITIALGKLSTLSLLIALAPNKSYHRIPMRVLVGFIGLWAVSSLLASAFQCSLPHPYLITTETCFSQVGFWDAVGVINILTDVAIMAMPILLVHNLHLATKKKVAVCFAFSFRLGAMACTIWRLSEIHRFFDRGTDITFDTWLPTIATILDLFFGVFSACVPHLRPFMDSIQAGYLSGVASEDGRFGYGNDSYLMGKTVSRSNAGVVAAASAGGGGGGVRGQALKSENRSESLDLPRQGATTTAVRGANGTSDHSIGRALTSNSRVIVQSVGGGKAQKEGSFPDYSRAERNRSESVTSNGGRSDGSDGSKAMIIKTTKEWSVSYQDV</sequence>
<dbReference type="PANTHER" id="PTHR38794:SF3">
    <property type="entry name" value="INTEGRAL MEMBRANE PROTEIN"/>
    <property type="match status" value="1"/>
</dbReference>
<feature type="transmembrane region" description="Helical" evidence="2">
    <location>
        <begin position="250"/>
        <end position="269"/>
    </location>
</feature>
<evidence type="ECO:0000313" key="5">
    <source>
        <dbReference type="Proteomes" id="UP000053342"/>
    </source>
</evidence>
<reference evidence="4 5" key="1">
    <citation type="submission" date="2015-01" db="EMBL/GenBank/DDBJ databases">
        <title>The Genome Sequence of Exophiala oligosperma CBS72588.</title>
        <authorList>
            <consortium name="The Broad Institute Genomics Platform"/>
            <person name="Cuomo C."/>
            <person name="de Hoog S."/>
            <person name="Gorbushina A."/>
            <person name="Stielow B."/>
            <person name="Teixiera M."/>
            <person name="Abouelleil A."/>
            <person name="Chapman S.B."/>
            <person name="Priest M."/>
            <person name="Young S.K."/>
            <person name="Wortman J."/>
            <person name="Nusbaum C."/>
            <person name="Birren B."/>
        </authorList>
    </citation>
    <scope>NUCLEOTIDE SEQUENCE [LARGE SCALE GENOMIC DNA]</scope>
    <source>
        <strain evidence="4 5">CBS 72588</strain>
    </source>
</reference>
<evidence type="ECO:0000256" key="1">
    <source>
        <dbReference type="SAM" id="MobiDB-lite"/>
    </source>
</evidence>
<dbReference type="STRING" id="215243.A0A0D2DPV2"/>
<dbReference type="Proteomes" id="UP000053342">
    <property type="component" value="Unassembled WGS sequence"/>
</dbReference>
<feature type="transmembrane region" description="Helical" evidence="2">
    <location>
        <begin position="209"/>
        <end position="230"/>
    </location>
</feature>
<keyword evidence="2" id="KW-0812">Transmembrane</keyword>
<feature type="compositionally biased region" description="Polar residues" evidence="1">
    <location>
        <begin position="344"/>
        <end position="372"/>
    </location>
</feature>
<dbReference type="AlphaFoldDB" id="A0A0D2DPV2"/>
<feature type="transmembrane region" description="Helical" evidence="2">
    <location>
        <begin position="103"/>
        <end position="124"/>
    </location>
</feature>
<feature type="compositionally biased region" description="Low complexity" evidence="1">
    <location>
        <begin position="403"/>
        <end position="414"/>
    </location>
</feature>
<dbReference type="HOGENOM" id="CLU_036632_5_0_1"/>
<dbReference type="EMBL" id="KN847334">
    <property type="protein sequence ID" value="KIW44863.1"/>
    <property type="molecule type" value="Genomic_DNA"/>
</dbReference>
<dbReference type="VEuPathDB" id="FungiDB:PV06_03302"/>
<feature type="transmembrane region" description="Helical" evidence="2">
    <location>
        <begin position="52"/>
        <end position="71"/>
    </location>
</feature>
<dbReference type="PANTHER" id="PTHR38794">
    <property type="entry name" value="INTEGRAL MEMBRANE PROTEIN"/>
    <property type="match status" value="1"/>
</dbReference>
<protein>
    <recommendedName>
        <fullName evidence="3">Rhodopsin domain-containing protein</fullName>
    </recommendedName>
</protein>
<dbReference type="RefSeq" id="XP_016265079.1">
    <property type="nucleotide sequence ID" value="XM_016404074.1"/>
</dbReference>
<name>A0A0D2DPV2_9EURO</name>
<feature type="transmembrane region" description="Helical" evidence="2">
    <location>
        <begin position="174"/>
        <end position="197"/>
    </location>
</feature>
<evidence type="ECO:0000313" key="4">
    <source>
        <dbReference type="EMBL" id="KIW44863.1"/>
    </source>
</evidence>
<keyword evidence="5" id="KW-1185">Reference proteome</keyword>
<organism evidence="4 5">
    <name type="scientific">Exophiala oligosperma</name>
    <dbReference type="NCBI Taxonomy" id="215243"/>
    <lineage>
        <taxon>Eukaryota</taxon>
        <taxon>Fungi</taxon>
        <taxon>Dikarya</taxon>
        <taxon>Ascomycota</taxon>
        <taxon>Pezizomycotina</taxon>
        <taxon>Eurotiomycetes</taxon>
        <taxon>Chaetothyriomycetidae</taxon>
        <taxon>Chaetothyriales</taxon>
        <taxon>Herpotrichiellaceae</taxon>
        <taxon>Exophiala</taxon>
    </lineage>
</organism>
<dbReference type="InterPro" id="IPR049326">
    <property type="entry name" value="Rhodopsin_dom_fungi"/>
</dbReference>
<feature type="region of interest" description="Disordered" evidence="1">
    <location>
        <begin position="319"/>
        <end position="420"/>
    </location>
</feature>
<evidence type="ECO:0000259" key="3">
    <source>
        <dbReference type="Pfam" id="PF20684"/>
    </source>
</evidence>
<keyword evidence="2" id="KW-1133">Transmembrane helix</keyword>
<feature type="transmembrane region" description="Helical" evidence="2">
    <location>
        <begin position="136"/>
        <end position="154"/>
    </location>
</feature>
<keyword evidence="2" id="KW-0472">Membrane</keyword>
<feature type="transmembrane region" description="Helical" evidence="2">
    <location>
        <begin position="20"/>
        <end position="40"/>
    </location>
</feature>
<proteinExistence type="predicted"/>